<feature type="non-terminal residue" evidence="1">
    <location>
        <position position="26"/>
    </location>
</feature>
<dbReference type="Proteomes" id="UP001596956">
    <property type="component" value="Unassembled WGS sequence"/>
</dbReference>
<dbReference type="EMBL" id="JBHTHR010001540">
    <property type="protein sequence ID" value="MFD0804306.1"/>
    <property type="molecule type" value="Genomic_DNA"/>
</dbReference>
<evidence type="ECO:0000313" key="1">
    <source>
        <dbReference type="EMBL" id="MFD0804306.1"/>
    </source>
</evidence>
<evidence type="ECO:0000313" key="2">
    <source>
        <dbReference type="Proteomes" id="UP001596956"/>
    </source>
</evidence>
<name>A0ABW3BN98_9ACTN</name>
<reference evidence="2" key="1">
    <citation type="journal article" date="2019" name="Int. J. Syst. Evol. Microbiol.">
        <title>The Global Catalogue of Microorganisms (GCM) 10K type strain sequencing project: providing services to taxonomists for standard genome sequencing and annotation.</title>
        <authorList>
            <consortium name="The Broad Institute Genomics Platform"/>
            <consortium name="The Broad Institute Genome Sequencing Center for Infectious Disease"/>
            <person name="Wu L."/>
            <person name="Ma J."/>
        </authorList>
    </citation>
    <scope>NUCLEOTIDE SEQUENCE [LARGE SCALE GENOMIC DNA]</scope>
    <source>
        <strain evidence="2">CCUG 63369</strain>
    </source>
</reference>
<comment type="caution">
    <text evidence="1">The sequence shown here is derived from an EMBL/GenBank/DDBJ whole genome shotgun (WGS) entry which is preliminary data.</text>
</comment>
<accession>A0ABW3BN98</accession>
<organism evidence="1 2">
    <name type="scientific">Streptomonospora algeriensis</name>
    <dbReference type="NCBI Taxonomy" id="995084"/>
    <lineage>
        <taxon>Bacteria</taxon>
        <taxon>Bacillati</taxon>
        <taxon>Actinomycetota</taxon>
        <taxon>Actinomycetes</taxon>
        <taxon>Streptosporangiales</taxon>
        <taxon>Nocardiopsidaceae</taxon>
        <taxon>Streptomonospora</taxon>
    </lineage>
</organism>
<proteinExistence type="predicted"/>
<gene>
    <name evidence="1" type="ORF">ACFQZU_23730</name>
</gene>
<protein>
    <submittedName>
        <fullName evidence="1">Uncharacterized protein</fullName>
    </submittedName>
</protein>
<sequence>MRATNHNFWGYNQSYGLGYYEYFQFA</sequence>
<keyword evidence="2" id="KW-1185">Reference proteome</keyword>